<dbReference type="InterPro" id="IPR029472">
    <property type="entry name" value="Copia-like_N"/>
</dbReference>
<dbReference type="Pfam" id="PF14223">
    <property type="entry name" value="Retrotran_gag_2"/>
    <property type="match status" value="1"/>
</dbReference>
<organism evidence="3 4">
    <name type="scientific">Lactuca sativa</name>
    <name type="common">Garden lettuce</name>
    <dbReference type="NCBI Taxonomy" id="4236"/>
    <lineage>
        <taxon>Eukaryota</taxon>
        <taxon>Viridiplantae</taxon>
        <taxon>Streptophyta</taxon>
        <taxon>Embryophyta</taxon>
        <taxon>Tracheophyta</taxon>
        <taxon>Spermatophyta</taxon>
        <taxon>Magnoliopsida</taxon>
        <taxon>eudicotyledons</taxon>
        <taxon>Gunneridae</taxon>
        <taxon>Pentapetalae</taxon>
        <taxon>asterids</taxon>
        <taxon>campanulids</taxon>
        <taxon>Asterales</taxon>
        <taxon>Asteraceae</taxon>
        <taxon>Cichorioideae</taxon>
        <taxon>Cichorieae</taxon>
        <taxon>Lactucinae</taxon>
        <taxon>Lactuca</taxon>
    </lineage>
</organism>
<evidence type="ECO:0000313" key="3">
    <source>
        <dbReference type="EMBL" id="KAJ0222898.1"/>
    </source>
</evidence>
<dbReference type="PANTHER" id="PTHR34222:SF96">
    <property type="entry name" value="GAG-PRE-INTEGRASE DOMAIN, GAG-POLYPEPTIDE OF LTR COPIA-TYPE-RELATED"/>
    <property type="match status" value="1"/>
</dbReference>
<protein>
    <recommendedName>
        <fullName evidence="2">Retrotransposon Copia-like N-terminal domain-containing protein</fullName>
    </recommendedName>
</protein>
<evidence type="ECO:0000259" key="2">
    <source>
        <dbReference type="Pfam" id="PF14244"/>
    </source>
</evidence>
<dbReference type="Pfam" id="PF14244">
    <property type="entry name" value="Retrotran_gag_3"/>
    <property type="match status" value="1"/>
</dbReference>
<dbReference type="AlphaFoldDB" id="A0A9R1WFG5"/>
<dbReference type="EMBL" id="NBSK02000002">
    <property type="protein sequence ID" value="KAJ0222898.1"/>
    <property type="molecule type" value="Genomic_DNA"/>
</dbReference>
<comment type="caution">
    <text evidence="3">The sequence shown here is derived from an EMBL/GenBank/DDBJ whole genome shotgun (WGS) entry which is preliminary data.</text>
</comment>
<name>A0A9R1WFG5_LACSA</name>
<evidence type="ECO:0000313" key="4">
    <source>
        <dbReference type="Proteomes" id="UP000235145"/>
    </source>
</evidence>
<accession>A0A9R1WFG5</accession>
<dbReference type="PANTHER" id="PTHR34222">
    <property type="entry name" value="GAG_PRE-INTEGRS DOMAIN-CONTAINING PROTEIN"/>
    <property type="match status" value="1"/>
</dbReference>
<feature type="region of interest" description="Disordered" evidence="1">
    <location>
        <begin position="323"/>
        <end position="342"/>
    </location>
</feature>
<keyword evidence="4" id="KW-1185">Reference proteome</keyword>
<reference evidence="3 4" key="1">
    <citation type="journal article" date="2017" name="Nat. Commun.">
        <title>Genome assembly with in vitro proximity ligation data and whole-genome triplication in lettuce.</title>
        <authorList>
            <person name="Reyes-Chin-Wo S."/>
            <person name="Wang Z."/>
            <person name="Yang X."/>
            <person name="Kozik A."/>
            <person name="Arikit S."/>
            <person name="Song C."/>
            <person name="Xia L."/>
            <person name="Froenicke L."/>
            <person name="Lavelle D.O."/>
            <person name="Truco M.J."/>
            <person name="Xia R."/>
            <person name="Zhu S."/>
            <person name="Xu C."/>
            <person name="Xu H."/>
            <person name="Xu X."/>
            <person name="Cox K."/>
            <person name="Korf I."/>
            <person name="Meyers B.C."/>
            <person name="Michelmore R.W."/>
        </authorList>
    </citation>
    <scope>NUCLEOTIDE SEQUENCE [LARGE SCALE GENOMIC DNA]</scope>
    <source>
        <strain evidence="4">cv. Salinas</strain>
        <tissue evidence="3">Seedlings</tissue>
    </source>
</reference>
<proteinExistence type="predicted"/>
<sequence length="342" mass="39495">MPHYSPKYVVNTGPNLLYSNASTANLRIKSNKNLLRDVNYSDWENEMTNALYAKNKIGFFDGTQPMLKEDSIELTNWKRCNAMVRGWLVSSTEKEIKGSVKYATTARDMWLDLKERFGKENAPWVYELRRAVTSIQKNNLTVSSYYTKLRSVWDEIQSISQIPACSCTGCTCRINKEIAKLRDKERLYDYLVGLDEEFNAVKTQILSSSPLPTLTAGYHLVSQDEQQRQIRVALHDNRNKSIKSEDKWCTHCKKTGHMVDGCFELIGYLEWWNTKNTNMKNQTGRQKTQAKAATVTEDKVTQLITKEDYENLMRMLKSAKVNEENPKANMSDKSCWNSPYNL</sequence>
<evidence type="ECO:0000256" key="1">
    <source>
        <dbReference type="SAM" id="MobiDB-lite"/>
    </source>
</evidence>
<feature type="domain" description="Retrotransposon Copia-like N-terminal" evidence="2">
    <location>
        <begin position="35"/>
        <end position="64"/>
    </location>
</feature>
<feature type="compositionally biased region" description="Polar residues" evidence="1">
    <location>
        <begin position="331"/>
        <end position="342"/>
    </location>
</feature>
<dbReference type="Proteomes" id="UP000235145">
    <property type="component" value="Unassembled WGS sequence"/>
</dbReference>
<gene>
    <name evidence="3" type="ORF">LSAT_V11C200060820</name>
</gene>